<dbReference type="Proteomes" id="UP001234297">
    <property type="component" value="Chromosome 9"/>
</dbReference>
<proteinExistence type="predicted"/>
<comment type="caution">
    <text evidence="1">The sequence shown here is derived from an EMBL/GenBank/DDBJ whole genome shotgun (WGS) entry which is preliminary data.</text>
</comment>
<protein>
    <submittedName>
        <fullName evidence="1">Uncharacterized protein</fullName>
    </submittedName>
</protein>
<keyword evidence="2" id="KW-1185">Reference proteome</keyword>
<evidence type="ECO:0000313" key="2">
    <source>
        <dbReference type="Proteomes" id="UP001234297"/>
    </source>
</evidence>
<organism evidence="1 2">
    <name type="scientific">Persea americana</name>
    <name type="common">Avocado</name>
    <dbReference type="NCBI Taxonomy" id="3435"/>
    <lineage>
        <taxon>Eukaryota</taxon>
        <taxon>Viridiplantae</taxon>
        <taxon>Streptophyta</taxon>
        <taxon>Embryophyta</taxon>
        <taxon>Tracheophyta</taxon>
        <taxon>Spermatophyta</taxon>
        <taxon>Magnoliopsida</taxon>
        <taxon>Magnoliidae</taxon>
        <taxon>Laurales</taxon>
        <taxon>Lauraceae</taxon>
        <taxon>Persea</taxon>
    </lineage>
</organism>
<dbReference type="EMBL" id="CM056817">
    <property type="protein sequence ID" value="KAJ8620051.1"/>
    <property type="molecule type" value="Genomic_DNA"/>
</dbReference>
<reference evidence="1 2" key="1">
    <citation type="journal article" date="2022" name="Hortic Res">
        <title>A haplotype resolved chromosomal level avocado genome allows analysis of novel avocado genes.</title>
        <authorList>
            <person name="Nath O."/>
            <person name="Fletcher S.J."/>
            <person name="Hayward A."/>
            <person name="Shaw L.M."/>
            <person name="Masouleh A.K."/>
            <person name="Furtado A."/>
            <person name="Henry R.J."/>
            <person name="Mitter N."/>
        </authorList>
    </citation>
    <scope>NUCLEOTIDE SEQUENCE [LARGE SCALE GENOMIC DNA]</scope>
    <source>
        <strain evidence="2">cv. Hass</strain>
    </source>
</reference>
<sequence length="99" mass="10722">MEMVMMQRVVAAELGENGCGDGGCDDEGGVLANNGRWLQAMDCWVLAADGCKDDGRRGDLGRWRLGGEGVYVARLGWAQVGTRVVWERLFMEEGLGSVV</sequence>
<evidence type="ECO:0000313" key="1">
    <source>
        <dbReference type="EMBL" id="KAJ8620051.1"/>
    </source>
</evidence>
<gene>
    <name evidence="1" type="ORF">MRB53_028580</name>
</gene>
<accession>A0ACC2KG03</accession>
<name>A0ACC2KG03_PERAE</name>